<dbReference type="GO" id="GO:0050661">
    <property type="term" value="F:NADP binding"/>
    <property type="evidence" value="ECO:0007669"/>
    <property type="project" value="UniProtKB-UniRule"/>
</dbReference>
<dbReference type="HAMAP" id="MF_02247">
    <property type="entry name" value="Carbox_acid_reduct"/>
    <property type="match status" value="1"/>
</dbReference>
<feature type="binding site" evidence="5">
    <location>
        <begin position="828"/>
        <end position="829"/>
    </location>
    <ligand>
        <name>NADP(+)</name>
        <dbReference type="ChEBI" id="CHEBI:58349"/>
    </ligand>
</feature>
<dbReference type="GO" id="GO:0005524">
    <property type="term" value="F:ATP binding"/>
    <property type="evidence" value="ECO:0007669"/>
    <property type="project" value="UniProtKB-UniRule"/>
</dbReference>
<dbReference type="Pfam" id="PF00501">
    <property type="entry name" value="AMP-binding"/>
    <property type="match status" value="1"/>
</dbReference>
<feature type="binding site" evidence="5">
    <location>
        <begin position="761"/>
        <end position="764"/>
    </location>
    <ligand>
        <name>NADP(+)</name>
        <dbReference type="ChEBI" id="CHEBI:58349"/>
    </ligand>
</feature>
<dbReference type="OrthoDB" id="2472181at2"/>
<dbReference type="GO" id="GO:0031177">
    <property type="term" value="F:phosphopantetheine binding"/>
    <property type="evidence" value="ECO:0007669"/>
    <property type="project" value="UniProtKB-UniRule"/>
</dbReference>
<keyword evidence="5" id="KW-0521">NADP</keyword>
<comment type="domain">
    <text evidence="5">The N-terminal domain likely catalyzes substrate activation by formation of an initial acyl-AMP intermediate, the central region contains the phosphopantetheine attachment site, and the C-terminal domain catalyzes the reduction by NADPH of the intermediate thioester formed from the attack of the phosphopantetheine thiol at the carbonyl carbon of acyl-AMP.</text>
</comment>
<dbReference type="InterPro" id="IPR009081">
    <property type="entry name" value="PP-bd_ACP"/>
</dbReference>
<dbReference type="Pfam" id="PF07993">
    <property type="entry name" value="NAD_binding_4"/>
    <property type="match status" value="1"/>
</dbReference>
<evidence type="ECO:0000313" key="9">
    <source>
        <dbReference type="EMBL" id="ORA33799.1"/>
    </source>
</evidence>
<dbReference type="GO" id="GO:0016620">
    <property type="term" value="F:oxidoreductase activity, acting on the aldehyde or oxo group of donors, NAD or NADP as acceptor"/>
    <property type="evidence" value="ECO:0007669"/>
    <property type="project" value="UniProtKB-UniRule"/>
</dbReference>
<feature type="binding site" evidence="5">
    <location>
        <position position="930"/>
    </location>
    <ligand>
        <name>NADP(+)</name>
        <dbReference type="ChEBI" id="CHEBI:58349"/>
    </ligand>
</feature>
<feature type="binding site" evidence="5">
    <location>
        <begin position="398"/>
        <end position="399"/>
    </location>
    <ligand>
        <name>AMP</name>
        <dbReference type="ChEBI" id="CHEBI:456215"/>
    </ligand>
</feature>
<evidence type="ECO:0000313" key="8">
    <source>
        <dbReference type="EMBL" id="BBZ14211.1"/>
    </source>
</evidence>
<feature type="binding site" evidence="5">
    <location>
        <position position="788"/>
    </location>
    <ligand>
        <name>NADP(+)</name>
        <dbReference type="ChEBI" id="CHEBI:58349"/>
    </ligand>
</feature>
<dbReference type="InterPro" id="IPR046407">
    <property type="entry name" value="CAR"/>
</dbReference>
<evidence type="ECO:0000256" key="4">
    <source>
        <dbReference type="ARBA" id="ARBA00022840"/>
    </source>
</evidence>
<dbReference type="CDD" id="cd17632">
    <property type="entry name" value="AFD_CAR-like"/>
    <property type="match status" value="1"/>
</dbReference>
<dbReference type="InterPro" id="IPR042099">
    <property type="entry name" value="ANL_N_sf"/>
</dbReference>
<evidence type="ECO:0000256" key="5">
    <source>
        <dbReference type="HAMAP-Rule" id="MF_02247"/>
    </source>
</evidence>
<comment type="caution">
    <text evidence="5">Lacks conserved residue(s) required for the propagation of feature annotation.</text>
</comment>
<feature type="binding site" evidence="5">
    <location>
        <position position="290"/>
    </location>
    <ligand>
        <name>AMP</name>
        <dbReference type="ChEBI" id="CHEBI:456215"/>
    </ligand>
</feature>
<dbReference type="GO" id="GO:0004467">
    <property type="term" value="F:long-chain fatty acid-CoA ligase activity"/>
    <property type="evidence" value="ECO:0007669"/>
    <property type="project" value="TreeGrafter"/>
</dbReference>
<dbReference type="AlphaFoldDB" id="A0A7I7WCE0"/>
<dbReference type="Gene3D" id="3.40.50.720">
    <property type="entry name" value="NAD(P)-binding Rossmann-like Domain"/>
    <property type="match status" value="1"/>
</dbReference>
<feature type="domain" description="Carrier" evidence="7">
    <location>
        <begin position="629"/>
        <end position="704"/>
    </location>
</feature>
<proteinExistence type="inferred from homology"/>
<evidence type="ECO:0000256" key="2">
    <source>
        <dbReference type="ARBA" id="ARBA00022553"/>
    </source>
</evidence>
<dbReference type="CDD" id="cd05235">
    <property type="entry name" value="SDR_e1"/>
    <property type="match status" value="1"/>
</dbReference>
<reference evidence="9 10" key="1">
    <citation type="submission" date="2016-12" db="EMBL/GenBank/DDBJ databases">
        <title>The new phylogeny of genus Mycobacterium.</title>
        <authorList>
            <person name="Tortoli E."/>
            <person name="Trovato A."/>
            <person name="Cirillo D.M."/>
        </authorList>
    </citation>
    <scope>NUCLEOTIDE SEQUENCE [LARGE SCALE GENOMIC DNA]</scope>
    <source>
        <strain evidence="9 10">DSM 44624</strain>
    </source>
</reference>
<keyword evidence="6" id="KW-0175">Coiled coil</keyword>
<feature type="binding site" evidence="5">
    <location>
        <position position="590"/>
    </location>
    <ligand>
        <name>AMP</name>
        <dbReference type="ChEBI" id="CHEBI:456215"/>
    </ligand>
</feature>
<reference evidence="8 11" key="2">
    <citation type="journal article" date="2019" name="Emerg. Microbes Infect.">
        <title>Comprehensive subspecies identification of 175 nontuberculous mycobacteria species based on 7547 genomic profiles.</title>
        <authorList>
            <person name="Matsumoto Y."/>
            <person name="Kinjo T."/>
            <person name="Motooka D."/>
            <person name="Nabeya D."/>
            <person name="Jung N."/>
            <person name="Uechi K."/>
            <person name="Horii T."/>
            <person name="Iida T."/>
            <person name="Fujita J."/>
            <person name="Nakamura S."/>
        </authorList>
    </citation>
    <scope>NUCLEOTIDE SEQUENCE [LARGE SCALE GENOMIC DNA]</scope>
    <source>
        <strain evidence="8 11">JCM 12687</strain>
    </source>
</reference>
<feature type="binding site" evidence="5">
    <location>
        <begin position="854"/>
        <end position="856"/>
    </location>
    <ligand>
        <name>NADP(+)</name>
        <dbReference type="ChEBI" id="CHEBI:58349"/>
    </ligand>
</feature>
<organism evidence="9 10">
    <name type="scientific">Mycobacterium branderi</name>
    <dbReference type="NCBI Taxonomy" id="43348"/>
    <lineage>
        <taxon>Bacteria</taxon>
        <taxon>Bacillati</taxon>
        <taxon>Actinomycetota</taxon>
        <taxon>Actinomycetes</taxon>
        <taxon>Mycobacteriales</taxon>
        <taxon>Mycobacteriaceae</taxon>
        <taxon>Mycobacterium</taxon>
    </lineage>
</organism>
<keyword evidence="4 5" id="KW-0067">ATP-binding</keyword>
<dbReference type="NCBIfam" id="NF041592">
    <property type="entry name" value="carboxyl_red"/>
    <property type="match status" value="1"/>
</dbReference>
<dbReference type="GO" id="GO:0016020">
    <property type="term" value="C:membrane"/>
    <property type="evidence" value="ECO:0007669"/>
    <property type="project" value="TreeGrafter"/>
</dbReference>
<dbReference type="EMBL" id="MVHM01000017">
    <property type="protein sequence ID" value="ORA33799.1"/>
    <property type="molecule type" value="Genomic_DNA"/>
</dbReference>
<dbReference type="InterPro" id="IPR020806">
    <property type="entry name" value="PKS_PP-bd"/>
</dbReference>
<dbReference type="Gene3D" id="3.40.50.12780">
    <property type="entry name" value="N-terminal domain of ligase-like"/>
    <property type="match status" value="1"/>
</dbReference>
<gene>
    <name evidence="5" type="primary">car</name>
    <name evidence="8" type="synonym">fadD9</name>
    <name evidence="9" type="ORF">BST20_21440</name>
    <name evidence="8" type="ORF">MBRA_44060</name>
</gene>
<feature type="modified residue" description="O-(pantetheine 4'-phosphoryl)serine" evidence="5">
    <location>
        <position position="663"/>
    </location>
</feature>
<evidence type="ECO:0000256" key="6">
    <source>
        <dbReference type="SAM" id="Coils"/>
    </source>
</evidence>
<keyword evidence="1 5" id="KW-0596">Phosphopantetheine</keyword>
<dbReference type="InterPro" id="IPR020845">
    <property type="entry name" value="AMP-binding_CS"/>
</dbReference>
<feature type="binding site" evidence="5">
    <location>
        <begin position="488"/>
        <end position="491"/>
    </location>
    <ligand>
        <name>AMP</name>
        <dbReference type="ChEBI" id="CHEBI:456215"/>
    </ligand>
</feature>
<keyword evidence="11" id="KW-1185">Reference proteome</keyword>
<dbReference type="InterPro" id="IPR036736">
    <property type="entry name" value="ACP-like_sf"/>
</dbReference>
<name>A0A7I7WCE0_9MYCO</name>
<feature type="binding site" evidence="5">
    <location>
        <position position="894"/>
    </location>
    <ligand>
        <name>NADP(+)</name>
        <dbReference type="ChEBI" id="CHEBI:58349"/>
    </ligand>
</feature>
<evidence type="ECO:0000313" key="10">
    <source>
        <dbReference type="Proteomes" id="UP000192441"/>
    </source>
</evidence>
<protein>
    <recommendedName>
        <fullName evidence="5">Carboxylic acid reductase</fullName>
        <shortName evidence="5">CAR</shortName>
        <ecNumber evidence="5">1.2.1.-</ecNumber>
    </recommendedName>
    <alternativeName>
        <fullName evidence="5">ATP/NADPH-dependent carboxylic acid reductase</fullName>
    </alternativeName>
</protein>
<comment type="function">
    <text evidence="5">Catalyzes the ATP- and NADPH-dependent reduction of carboxylic acids to the corresponding aldehydes.</text>
</comment>
<keyword evidence="5" id="KW-0560">Oxidoreductase</keyword>
<feature type="binding site" evidence="5">
    <location>
        <position position="403"/>
    </location>
    <ligand>
        <name>AMP</name>
        <dbReference type="ChEBI" id="CHEBI:456215"/>
    </ligand>
</feature>
<dbReference type="Pfam" id="PF00550">
    <property type="entry name" value="PP-binding"/>
    <property type="match status" value="1"/>
</dbReference>
<dbReference type="SUPFAM" id="SSF56801">
    <property type="entry name" value="Acetyl-CoA synthetase-like"/>
    <property type="match status" value="1"/>
</dbReference>
<dbReference type="InterPro" id="IPR000873">
    <property type="entry name" value="AMP-dep_synth/lig_dom"/>
</dbReference>
<evidence type="ECO:0000313" key="11">
    <source>
        <dbReference type="Proteomes" id="UP000467379"/>
    </source>
</evidence>
<dbReference type="Proteomes" id="UP000192441">
    <property type="component" value="Unassembled WGS sequence"/>
</dbReference>
<comment type="similarity">
    <text evidence="5">Belongs to the ATP-dependent AMP-binding enzyme family. Carboxylic acid reductase subfamily.</text>
</comment>
<dbReference type="Gene3D" id="1.10.1200.10">
    <property type="entry name" value="ACP-like"/>
    <property type="match status" value="1"/>
</dbReference>
<dbReference type="SMART" id="SM00823">
    <property type="entry name" value="PKS_PP"/>
    <property type="match status" value="1"/>
</dbReference>
<dbReference type="PROSITE" id="PS50075">
    <property type="entry name" value="CARRIER"/>
    <property type="match status" value="1"/>
</dbReference>
<dbReference type="EC" id="1.2.1.-" evidence="5"/>
<feature type="coiled-coil region" evidence="6">
    <location>
        <begin position="597"/>
        <end position="624"/>
    </location>
</feature>
<dbReference type="Proteomes" id="UP000467379">
    <property type="component" value="Chromosome"/>
</dbReference>
<dbReference type="PROSITE" id="PS00455">
    <property type="entry name" value="AMP_BINDING"/>
    <property type="match status" value="1"/>
</dbReference>
<comment type="cofactor">
    <cofactor evidence="5">
        <name>pantetheine 4'-phosphate</name>
        <dbReference type="ChEBI" id="CHEBI:47942"/>
    </cofactor>
    <text evidence="5">Binds 1 phosphopantetheine covalently.</text>
</comment>
<dbReference type="RefSeq" id="WP_083133419.1">
    <property type="nucleotide sequence ID" value="NZ_AP022606.1"/>
</dbReference>
<dbReference type="PANTHER" id="PTHR43272">
    <property type="entry name" value="LONG-CHAIN-FATTY-ACID--COA LIGASE"/>
    <property type="match status" value="1"/>
</dbReference>
<dbReference type="SUPFAM" id="SSF47336">
    <property type="entry name" value="ACP-like"/>
    <property type="match status" value="1"/>
</dbReference>
<evidence type="ECO:0000259" key="7">
    <source>
        <dbReference type="PROSITE" id="PS50075"/>
    </source>
</evidence>
<sequence length="1148" mass="125585">MSIETSEERLERRIADLTATDPQFAAARPSETVVAAVEQPGLTLPQVIQTILEGYAERPALGQRAVEFVKDPATGRTSAQLLPRFDTITYRELGERVGALAAAWADGVVSPGDRVAVLGFTSLDYTTIDVALAQLGAVSVPLQTSAALTQLQPIVAETEPAVLAASVDYLSDAVELIRAGHQPARLVVFDYHPEVDDHREAIENAKARLDIPVEALADVLNRGKSLPPAPAVDAEHDALALLIYTSGSTGAPKGAMYPQRNVAKMWRRSARNWFGPSAASITLNFMPMSHVMGRGILYGTLGNGGTAYFGAKSDLSTLLEDLALVRPTELNFVPRIWETLYQEFQRELDRGRGAAEVLADMRQNLLGGRFIFAMTGSAPISPELKSWVESLLEMHLMDGYGSTEAGMVLFDGQVQRPPVIDYKLADVPDLGYFATDKPYPRGELLLKTENMFPGYYKRPEITADVLDADGYYHTGDVVAEIAPDRLVYVDRRNNVLKLAQGEFVTLAKLEAVFGTSPLVRQIYIYGNSAHPYLLAVVVPTDPNASKSAIAESLQAVAREAGLQSYEVPRDFLIETTPFTLENGLLTGIRKLAWPKLKQHYGERLEQLYAELEESQANELRMLRQNGADKPVLETVSRAAAALLGASTSDVAPDAHFTDLGGDSLSALTFGNLLREIFDVDVPVGVIVSPASDLQSIAGYIENERKGSKRPTFAGVHGRDAVEVHAKDLTLDKFLDAATLAAAPSLPRANHEVRTVLLTGATGFLGRYLALEWLERMDLVDGKVIALVRAKDDAAARERLDNTFDSGDPKLLQHYHELAADHLEVIAGDKGEANLGLRQDVWQRLADTVDLIVDPAALVNHVLPYSELFGPNALGTAELIRIALTTKIKPYTYVSTIGVGDQIQPGTFTEDADVRVMSPTRACGDGYANGYGNSKWAGEVLLREANDLAGLPVAVFRCDMILADTTYAGQLNLPDMFTRMMLSLVATGIAPRSFYELDADGNRQRAHYDGLPVEFIAEAISTLGAQNVEGFQTYHVMNPYDDGIGMDEYVDWLIEAGYPIQRIDDYREWVQRFETSLRALPERQRQASLLPLLHNYQKPETPIRGSIAPTDRFRAAVQEAKIGPDKDIPHVTAPVIVKYITDLQLLGLL</sequence>
<evidence type="ECO:0000256" key="1">
    <source>
        <dbReference type="ARBA" id="ARBA00022450"/>
    </source>
</evidence>
<reference evidence="8" key="3">
    <citation type="submission" date="2020-02" db="EMBL/GenBank/DDBJ databases">
        <authorList>
            <person name="Matsumoto Y."/>
            <person name="Motooka D."/>
            <person name="Nakamura S."/>
        </authorList>
    </citation>
    <scope>NUCLEOTIDE SEQUENCE</scope>
    <source>
        <strain evidence="8">JCM 12687</strain>
    </source>
</reference>
<dbReference type="InterPro" id="IPR013120">
    <property type="entry name" value="FAR_NAD-bd"/>
</dbReference>
<accession>A0A7I7WCE0</accession>
<keyword evidence="3 5" id="KW-0547">Nucleotide-binding</keyword>
<feature type="binding site" evidence="5">
    <location>
        <position position="377"/>
    </location>
    <ligand>
        <name>AMP</name>
        <dbReference type="ChEBI" id="CHEBI:456215"/>
    </ligand>
</feature>
<feature type="binding site" evidence="5">
    <location>
        <position position="476"/>
    </location>
    <ligand>
        <name>AMP</name>
        <dbReference type="ChEBI" id="CHEBI:456215"/>
    </ligand>
</feature>
<dbReference type="PANTHER" id="PTHR43272:SF33">
    <property type="entry name" value="AMP-BINDING DOMAIN-CONTAINING PROTEIN-RELATED"/>
    <property type="match status" value="1"/>
</dbReference>
<dbReference type="InterPro" id="IPR036291">
    <property type="entry name" value="NAD(P)-bd_dom_sf"/>
</dbReference>
<dbReference type="NCBIfam" id="TIGR01746">
    <property type="entry name" value="Thioester-redct"/>
    <property type="match status" value="1"/>
</dbReference>
<keyword evidence="2 5" id="KW-0597">Phosphoprotein</keyword>
<dbReference type="InterPro" id="IPR010080">
    <property type="entry name" value="Thioester_reductase-like_dom"/>
</dbReference>
<feature type="binding site" evidence="5">
    <location>
        <position position="934"/>
    </location>
    <ligand>
        <name>NADP(+)</name>
        <dbReference type="ChEBI" id="CHEBI:58349"/>
    </ligand>
</feature>
<feature type="binding site" evidence="5">
    <location>
        <position position="497"/>
    </location>
    <ligand>
        <name>AMP</name>
        <dbReference type="ChEBI" id="CHEBI:456215"/>
    </ligand>
</feature>
<dbReference type="EMBL" id="AP022606">
    <property type="protein sequence ID" value="BBZ14211.1"/>
    <property type="molecule type" value="Genomic_DNA"/>
</dbReference>
<evidence type="ECO:0000256" key="3">
    <source>
        <dbReference type="ARBA" id="ARBA00022741"/>
    </source>
</evidence>
<feature type="binding site" evidence="5">
    <location>
        <position position="798"/>
    </location>
    <ligand>
        <name>NADP(+)</name>
        <dbReference type="ChEBI" id="CHEBI:58349"/>
    </ligand>
</feature>
<comment type="catalytic activity">
    <reaction evidence="5">
        <text>a carboxylate + ATP + NADPH + H(+) = an aldehyde + AMP + diphosphate + NADP(+)</text>
        <dbReference type="Rhea" id="RHEA:50916"/>
        <dbReference type="ChEBI" id="CHEBI:15378"/>
        <dbReference type="ChEBI" id="CHEBI:17478"/>
        <dbReference type="ChEBI" id="CHEBI:29067"/>
        <dbReference type="ChEBI" id="CHEBI:30616"/>
        <dbReference type="ChEBI" id="CHEBI:33019"/>
        <dbReference type="ChEBI" id="CHEBI:57783"/>
        <dbReference type="ChEBI" id="CHEBI:58349"/>
        <dbReference type="ChEBI" id="CHEBI:456215"/>
    </reaction>
</comment>
<dbReference type="SUPFAM" id="SSF51735">
    <property type="entry name" value="NAD(P)-binding Rossmann-fold domains"/>
    <property type="match status" value="1"/>
</dbReference>